<evidence type="ECO:0000313" key="2">
    <source>
        <dbReference type="Proteomes" id="UP000789396"/>
    </source>
</evidence>
<accession>A0A9N9JTU0</accession>
<organism evidence="1 2">
    <name type="scientific">Racocetra fulgida</name>
    <dbReference type="NCBI Taxonomy" id="60492"/>
    <lineage>
        <taxon>Eukaryota</taxon>
        <taxon>Fungi</taxon>
        <taxon>Fungi incertae sedis</taxon>
        <taxon>Mucoromycota</taxon>
        <taxon>Glomeromycotina</taxon>
        <taxon>Glomeromycetes</taxon>
        <taxon>Diversisporales</taxon>
        <taxon>Gigasporaceae</taxon>
        <taxon>Racocetra</taxon>
    </lineage>
</organism>
<evidence type="ECO:0000313" key="1">
    <source>
        <dbReference type="EMBL" id="CAG8796941.1"/>
    </source>
</evidence>
<feature type="non-terminal residue" evidence="1">
    <location>
        <position position="1"/>
    </location>
</feature>
<protein>
    <submittedName>
        <fullName evidence="1">7568_t:CDS:1</fullName>
    </submittedName>
</protein>
<dbReference type="EMBL" id="CAJVPZ010067275">
    <property type="protein sequence ID" value="CAG8796941.1"/>
    <property type="molecule type" value="Genomic_DNA"/>
</dbReference>
<gene>
    <name evidence="1" type="ORF">RFULGI_LOCUS17327</name>
</gene>
<proteinExistence type="predicted"/>
<keyword evidence="2" id="KW-1185">Reference proteome</keyword>
<reference evidence="1" key="1">
    <citation type="submission" date="2021-06" db="EMBL/GenBank/DDBJ databases">
        <authorList>
            <person name="Kallberg Y."/>
            <person name="Tangrot J."/>
            <person name="Rosling A."/>
        </authorList>
    </citation>
    <scope>NUCLEOTIDE SEQUENCE</scope>
    <source>
        <strain evidence="1">IN212</strain>
    </source>
</reference>
<dbReference type="AlphaFoldDB" id="A0A9N9JTU0"/>
<comment type="caution">
    <text evidence="1">The sequence shown here is derived from an EMBL/GenBank/DDBJ whole genome shotgun (WGS) entry which is preliminary data.</text>
</comment>
<name>A0A9N9JTU0_9GLOM</name>
<sequence length="107" mass="11779">TLNLTFTPDPLFIGADYLIDGNVTTFSNITEGDRFVYETSIDLDIICNGFAPICSGIECPTLEYDIPFLGSRLKDPGFLPFSLIVELKIESNGTIKACNRISQDVHS</sequence>
<dbReference type="Proteomes" id="UP000789396">
    <property type="component" value="Unassembled WGS sequence"/>
</dbReference>